<evidence type="ECO:0000313" key="2">
    <source>
        <dbReference type="EMBL" id="PCD04229.1"/>
    </source>
</evidence>
<dbReference type="InterPro" id="IPR011990">
    <property type="entry name" value="TPR-like_helical_dom_sf"/>
</dbReference>
<organism evidence="2 3">
    <name type="scientific">Sphingomonas spermidinifaciens</name>
    <dbReference type="NCBI Taxonomy" id="1141889"/>
    <lineage>
        <taxon>Bacteria</taxon>
        <taxon>Pseudomonadati</taxon>
        <taxon>Pseudomonadota</taxon>
        <taxon>Alphaproteobacteria</taxon>
        <taxon>Sphingomonadales</taxon>
        <taxon>Sphingomonadaceae</taxon>
        <taxon>Sphingomonas</taxon>
    </lineage>
</organism>
<evidence type="ECO:0000313" key="3">
    <source>
        <dbReference type="Proteomes" id="UP000218366"/>
    </source>
</evidence>
<evidence type="ECO:0008006" key="4">
    <source>
        <dbReference type="Google" id="ProtNLM"/>
    </source>
</evidence>
<accession>A0A2A4B8W4</accession>
<proteinExistence type="predicted"/>
<evidence type="ECO:0000256" key="1">
    <source>
        <dbReference type="SAM" id="SignalP"/>
    </source>
</evidence>
<dbReference type="AlphaFoldDB" id="A0A2A4B8W4"/>
<dbReference type="OrthoDB" id="5523615at2"/>
<sequence length="502" mass="53801">MRWWAALWLCWAAIGVAHADWYEATGPNVRVFAEGQAENARQLAERLERLDAAMRIVRSVPPGDRGAAGRLNVYILRGGIDAIERLARQDSVAGFYRASARGSMAFVPGRAGIGRRGDLSAEIVLFHEYTHHFMFRNFDAAYPAWLAEGYAEFHSTARFEEDGSVTFGLPANHRAWEVLSGERVTLDRLLNPESTKLPMSAIYGRGWLLTHYLHFADARKGQLGAYIRSINAGRKGVEAAAAAFGDLKALDRELDRYAGQKLTGLRVPASVIRAGAVTVRTMSAAESAAMPIHIVSTHGVTAEEARKLLPKARRAIAPHPTDAFAQGVLAEAEFDAGNVAEAGAAADRALAADPTSRQGLIYRSMALAAQAEARKDKSAATLKAIRAPLFAANRRDPDDPLPMLMLYQSYAATVGAIPETARKAIVYAQTLAPEAEELRMLAAVEQVAAGDAEAARALVAPLAFNAHGGAGKQIKALMAAIDAKDAAAARKALAGESDAEVE</sequence>
<dbReference type="RefSeq" id="WP_096342624.1">
    <property type="nucleotide sequence ID" value="NZ_NWMW01000001.1"/>
</dbReference>
<keyword evidence="1" id="KW-0732">Signal</keyword>
<keyword evidence="3" id="KW-1185">Reference proteome</keyword>
<feature type="signal peptide" evidence="1">
    <location>
        <begin position="1"/>
        <end position="19"/>
    </location>
</feature>
<dbReference type="SUPFAM" id="SSF48452">
    <property type="entry name" value="TPR-like"/>
    <property type="match status" value="1"/>
</dbReference>
<dbReference type="Proteomes" id="UP000218366">
    <property type="component" value="Unassembled WGS sequence"/>
</dbReference>
<protein>
    <recommendedName>
        <fullName evidence="4">DUF1570 domain-containing protein</fullName>
    </recommendedName>
</protein>
<comment type="caution">
    <text evidence="2">The sequence shown here is derived from an EMBL/GenBank/DDBJ whole genome shotgun (WGS) entry which is preliminary data.</text>
</comment>
<feature type="chain" id="PRO_5012810859" description="DUF1570 domain-containing protein" evidence="1">
    <location>
        <begin position="20"/>
        <end position="502"/>
    </location>
</feature>
<reference evidence="2 3" key="1">
    <citation type="submission" date="2017-09" db="EMBL/GenBank/DDBJ databases">
        <title>Sphingomonas spermidinifaciens 9NM-10, whole genome shotgun sequence.</title>
        <authorList>
            <person name="Feng G."/>
            <person name="Zhu H."/>
        </authorList>
    </citation>
    <scope>NUCLEOTIDE SEQUENCE [LARGE SCALE GENOMIC DNA]</scope>
    <source>
        <strain evidence="2 3">9NM-10</strain>
    </source>
</reference>
<gene>
    <name evidence="2" type="ORF">COC42_08055</name>
</gene>
<dbReference type="EMBL" id="NWMW01000001">
    <property type="protein sequence ID" value="PCD04229.1"/>
    <property type="molecule type" value="Genomic_DNA"/>
</dbReference>
<name>A0A2A4B8W4_9SPHN</name>